<feature type="transmembrane region" description="Helical" evidence="2">
    <location>
        <begin position="181"/>
        <end position="198"/>
    </location>
</feature>
<feature type="transmembrane region" description="Helical" evidence="2">
    <location>
        <begin position="388"/>
        <end position="408"/>
    </location>
</feature>
<feature type="transmembrane region" description="Helical" evidence="2">
    <location>
        <begin position="234"/>
        <end position="252"/>
    </location>
</feature>
<dbReference type="AlphaFoldDB" id="A0A1M5ZJ55"/>
<keyword evidence="2" id="KW-0812">Transmembrane</keyword>
<sequence>MILKKDVSSYVIWALFAAFNVLLIALFGLYSGLFPTSDTTETMLFAGLFTVLVGGTCLVVSFLIDKLSVYFMQDKRINSNLIYWILFILVLIGGIGLRSYILYSEGFFVRSGNILFETATVTNGGIIKADSIWKLFYLMGMRTVLYLTGDVLTAALIYQLVIRILFFILIAVAARIMTGRVSSVIVLSLLMFLPPFITVHSLDAVSFFELFVALELTFLALYFKCMTRVKPVSVGGYFLFILLGIGLGAMFYMDAGTVLFWSPMLLLLFVFKKIKEVLLSFLCILPGAVAGFMLILICWDGYNVIVPALNRWSSKYFADILSIESFEVIGESSSSSYAVLYLVLAIVMLCSTFAFLFHKKTTRLSPVMLQALLVCLVAPVMGETNVNTLRMMTLMCILVIGGGIACMLTSYDTSDFDVLLGKENDEPAAEFDDWADLEDADSDYALLKGSGDDDSKSDDAGAEDAQESENKKTMKVVTPEKKEDGEAEKASSENEEIEKVESEKASSENEETTDFDNTDSKTESLEKTVIKSEDFEENKDNSSEPLAKTDDLLENTTETIVAEANSTTVDNFASDNIREVLFDTEEKYDKDFDKNSDINFDKNSDKSVDKSSAVRFVPEGMVVPMDTEEDEETPRPGRRDILERRRNMAKMQSPSGKLKVGRKVIVNREFDLEATDGDDFDLF</sequence>
<dbReference type="RefSeq" id="WP_073387911.1">
    <property type="nucleotide sequence ID" value="NZ_FQXK01000019.1"/>
</dbReference>
<proteinExistence type="predicted"/>
<feature type="region of interest" description="Disordered" evidence="1">
    <location>
        <begin position="445"/>
        <end position="554"/>
    </location>
</feature>
<feature type="transmembrane region" description="Helical" evidence="2">
    <location>
        <begin position="12"/>
        <end position="33"/>
    </location>
</feature>
<feature type="transmembrane region" description="Helical" evidence="2">
    <location>
        <begin position="281"/>
        <end position="302"/>
    </location>
</feature>
<feature type="transmembrane region" description="Helical" evidence="2">
    <location>
        <begin position="151"/>
        <end position="174"/>
    </location>
</feature>
<gene>
    <name evidence="3" type="ORF">SAMN02745229_02314</name>
</gene>
<feature type="transmembrane region" description="Helical" evidence="2">
    <location>
        <begin position="204"/>
        <end position="222"/>
    </location>
</feature>
<feature type="compositionally biased region" description="Acidic residues" evidence="1">
    <location>
        <begin position="508"/>
        <end position="517"/>
    </location>
</feature>
<feature type="transmembrane region" description="Helical" evidence="2">
    <location>
        <begin position="364"/>
        <end position="382"/>
    </location>
</feature>
<dbReference type="OrthoDB" id="1998531at2"/>
<organism evidence="3 4">
    <name type="scientific">Butyrivibrio fibrisolvens DSM 3071</name>
    <dbReference type="NCBI Taxonomy" id="1121131"/>
    <lineage>
        <taxon>Bacteria</taxon>
        <taxon>Bacillati</taxon>
        <taxon>Bacillota</taxon>
        <taxon>Clostridia</taxon>
        <taxon>Lachnospirales</taxon>
        <taxon>Lachnospiraceae</taxon>
        <taxon>Butyrivibrio</taxon>
    </lineage>
</organism>
<feature type="transmembrane region" description="Helical" evidence="2">
    <location>
        <begin position="81"/>
        <end position="103"/>
    </location>
</feature>
<feature type="transmembrane region" description="Helical" evidence="2">
    <location>
        <begin position="45"/>
        <end position="69"/>
    </location>
</feature>
<accession>A0A1M5ZJ55</accession>
<feature type="compositionally biased region" description="Basic and acidic residues" evidence="1">
    <location>
        <begin position="450"/>
        <end position="459"/>
    </location>
</feature>
<keyword evidence="2" id="KW-0472">Membrane</keyword>
<evidence type="ECO:0000256" key="1">
    <source>
        <dbReference type="SAM" id="MobiDB-lite"/>
    </source>
</evidence>
<protein>
    <submittedName>
        <fullName evidence="3">Uncharacterized protein</fullName>
    </submittedName>
</protein>
<keyword evidence="4" id="KW-1185">Reference proteome</keyword>
<evidence type="ECO:0000256" key="2">
    <source>
        <dbReference type="SAM" id="Phobius"/>
    </source>
</evidence>
<reference evidence="4" key="1">
    <citation type="submission" date="2016-11" db="EMBL/GenBank/DDBJ databases">
        <authorList>
            <person name="Varghese N."/>
            <person name="Submissions S."/>
        </authorList>
    </citation>
    <scope>NUCLEOTIDE SEQUENCE [LARGE SCALE GENOMIC DNA]</scope>
    <source>
        <strain evidence="4">DSM 3071</strain>
    </source>
</reference>
<keyword evidence="2" id="KW-1133">Transmembrane helix</keyword>
<feature type="transmembrane region" description="Helical" evidence="2">
    <location>
        <begin position="338"/>
        <end position="357"/>
    </location>
</feature>
<name>A0A1M5ZJ55_BUTFI</name>
<dbReference type="Proteomes" id="UP000184278">
    <property type="component" value="Unassembled WGS sequence"/>
</dbReference>
<feature type="compositionally biased region" description="Basic and acidic residues" evidence="1">
    <location>
        <begin position="585"/>
        <end position="609"/>
    </location>
</feature>
<feature type="region of interest" description="Disordered" evidence="1">
    <location>
        <begin position="585"/>
        <end position="611"/>
    </location>
</feature>
<feature type="compositionally biased region" description="Basic and acidic residues" evidence="1">
    <location>
        <begin position="468"/>
        <end position="507"/>
    </location>
</feature>
<evidence type="ECO:0000313" key="3">
    <source>
        <dbReference type="EMBL" id="SHI24159.1"/>
    </source>
</evidence>
<feature type="region of interest" description="Disordered" evidence="1">
    <location>
        <begin position="620"/>
        <end position="639"/>
    </location>
</feature>
<feature type="compositionally biased region" description="Basic and acidic residues" evidence="1">
    <location>
        <begin position="518"/>
        <end position="551"/>
    </location>
</feature>
<dbReference type="GeneID" id="89510217"/>
<dbReference type="EMBL" id="FQXK01000019">
    <property type="protein sequence ID" value="SHI24159.1"/>
    <property type="molecule type" value="Genomic_DNA"/>
</dbReference>
<dbReference type="STRING" id="1121131.SAMN02745229_02314"/>
<evidence type="ECO:0000313" key="4">
    <source>
        <dbReference type="Proteomes" id="UP000184278"/>
    </source>
</evidence>